<protein>
    <submittedName>
        <fullName evidence="1">Uncharacterized protein</fullName>
    </submittedName>
</protein>
<reference evidence="1" key="1">
    <citation type="submission" date="2024-01" db="EMBL/GenBank/DDBJ databases">
        <title>The genome sequence of Micromonospora mangrovi CCTCC AA 2012012.</title>
        <authorList>
            <person name="Gao J."/>
        </authorList>
    </citation>
    <scope>NUCLEOTIDE SEQUENCE</scope>
    <source>
        <strain evidence="1">CCTCC AA 2012012</strain>
    </source>
</reference>
<organism evidence="1">
    <name type="scientific">Micromonospora sp. CCTCC AA 2012012</name>
    <dbReference type="NCBI Taxonomy" id="3111921"/>
    <lineage>
        <taxon>Bacteria</taxon>
        <taxon>Bacillati</taxon>
        <taxon>Actinomycetota</taxon>
        <taxon>Actinomycetes</taxon>
        <taxon>Micromonosporales</taxon>
        <taxon>Micromonosporaceae</taxon>
        <taxon>Micromonospora</taxon>
    </lineage>
</organism>
<sequence>MFVLQDADLFGPDPDDGEARRAARHVVATANARQVFVHTAQSAARIAVHIEAWGTRPEFRTGWDDAIDVTFSCPSQRLVLDSPTAGIMPLRATLSASTRSGESEGELRSLALPFGSDQLAARVYAKGQDDTADDVLNAIQRGNREGSTNPDELIRHLDLQERYLVQVWPRGRPSAGSIARPRLAMAGLGQSKPQCLSLRCSSRRFTGDVNVILMFD</sequence>
<dbReference type="AlphaFoldDB" id="A0AAU7MAU9"/>
<proteinExistence type="predicted"/>
<evidence type="ECO:0000313" key="2">
    <source>
        <dbReference type="EMBL" id="XCH75431.1"/>
    </source>
</evidence>
<reference evidence="2" key="2">
    <citation type="submission" date="2024-06" db="EMBL/GenBank/DDBJ databases">
        <title>Micromonospora mangrovi CCTCC AA 2012012 genome sequences.</title>
        <authorList>
            <person name="Gao J."/>
        </authorList>
    </citation>
    <scope>NUCLEOTIDE SEQUENCE</scope>
    <source>
        <strain evidence="2">CCTCC AA 2012012</strain>
    </source>
</reference>
<gene>
    <name evidence="2" type="ORF">ABUL08_04865</name>
    <name evidence="1" type="ORF">VK199_04835</name>
</gene>
<evidence type="ECO:0000313" key="1">
    <source>
        <dbReference type="EMBL" id="XBP94730.1"/>
    </source>
</evidence>
<name>A0AAU7MAU9_9ACTN</name>
<accession>A0AAU7MAU9</accession>
<dbReference type="RefSeq" id="WP_350934901.1">
    <property type="nucleotide sequence ID" value="NZ_CP157762.1"/>
</dbReference>
<dbReference type="EMBL" id="CP157762">
    <property type="protein sequence ID" value="XBP94730.1"/>
    <property type="molecule type" value="Genomic_DNA"/>
</dbReference>
<dbReference type="EMBL" id="CP159342">
    <property type="protein sequence ID" value="XCH75431.1"/>
    <property type="molecule type" value="Genomic_DNA"/>
</dbReference>